<protein>
    <submittedName>
        <fullName evidence="4">MerR family transcriptional regulator</fullName>
    </submittedName>
</protein>
<dbReference type="InterPro" id="IPR047057">
    <property type="entry name" value="MerR_fam"/>
</dbReference>
<sequence length="132" mass="15713">MNIKEVSEKYEIPADTLRYWERIGAIPPVQRSASGYRDYDDEDQQWVYWTNCMRKAGVSLERIVEYIDLFKAGDQTIPTRKALLKEQLAVIKEHLAEIQKMYNALDEKITHYEEHMVEYEGKLKIRKEETLK</sequence>
<gene>
    <name evidence="4" type="ORF">P7H43_12375</name>
</gene>
<evidence type="ECO:0000259" key="3">
    <source>
        <dbReference type="PROSITE" id="PS50937"/>
    </source>
</evidence>
<feature type="domain" description="HTH merR-type" evidence="3">
    <location>
        <begin position="1"/>
        <end position="69"/>
    </location>
</feature>
<keyword evidence="2" id="KW-0175">Coiled coil</keyword>
<dbReference type="Proteomes" id="UP001256711">
    <property type="component" value="Unassembled WGS sequence"/>
</dbReference>
<dbReference type="RefSeq" id="WP_270598492.1">
    <property type="nucleotide sequence ID" value="NZ_JAQESC010000009.1"/>
</dbReference>
<dbReference type="PANTHER" id="PTHR30204:SF98">
    <property type="entry name" value="HTH-TYPE TRANSCRIPTIONAL REGULATOR ADHR"/>
    <property type="match status" value="1"/>
</dbReference>
<dbReference type="GO" id="GO:0003677">
    <property type="term" value="F:DNA binding"/>
    <property type="evidence" value="ECO:0007669"/>
    <property type="project" value="UniProtKB-KW"/>
</dbReference>
<dbReference type="PROSITE" id="PS50937">
    <property type="entry name" value="HTH_MERR_2"/>
    <property type="match status" value="1"/>
</dbReference>
<feature type="coiled-coil region" evidence="2">
    <location>
        <begin position="81"/>
        <end position="122"/>
    </location>
</feature>
<keyword evidence="1" id="KW-0238">DNA-binding</keyword>
<dbReference type="InterPro" id="IPR009061">
    <property type="entry name" value="DNA-bd_dom_put_sf"/>
</dbReference>
<proteinExistence type="predicted"/>
<evidence type="ECO:0000256" key="1">
    <source>
        <dbReference type="ARBA" id="ARBA00023125"/>
    </source>
</evidence>
<organism evidence="4 5">
    <name type="scientific">Enterococcus asini</name>
    <dbReference type="NCBI Taxonomy" id="57732"/>
    <lineage>
        <taxon>Bacteria</taxon>
        <taxon>Bacillati</taxon>
        <taxon>Bacillota</taxon>
        <taxon>Bacilli</taxon>
        <taxon>Lactobacillales</taxon>
        <taxon>Enterococcaceae</taxon>
        <taxon>Enterococcus</taxon>
    </lineage>
</organism>
<dbReference type="GO" id="GO:0003700">
    <property type="term" value="F:DNA-binding transcription factor activity"/>
    <property type="evidence" value="ECO:0007669"/>
    <property type="project" value="InterPro"/>
</dbReference>
<dbReference type="EMBL" id="JARQBJ010000006">
    <property type="protein sequence ID" value="MDT2811277.1"/>
    <property type="molecule type" value="Genomic_DNA"/>
</dbReference>
<dbReference type="AlphaFoldDB" id="A0AAW8U4S9"/>
<reference evidence="4" key="1">
    <citation type="submission" date="2023-03" db="EMBL/GenBank/DDBJ databases">
        <authorList>
            <person name="Shen W."/>
            <person name="Cai J."/>
        </authorList>
    </citation>
    <scope>NUCLEOTIDE SEQUENCE</scope>
    <source>
        <strain evidence="4">B226-2</strain>
    </source>
</reference>
<accession>A0AAW8U4S9</accession>
<dbReference type="PANTHER" id="PTHR30204">
    <property type="entry name" value="REDOX-CYCLING DRUG-SENSING TRANSCRIPTIONAL ACTIVATOR SOXR"/>
    <property type="match status" value="1"/>
</dbReference>
<comment type="caution">
    <text evidence="4">The sequence shown here is derived from an EMBL/GenBank/DDBJ whole genome shotgun (WGS) entry which is preliminary data.</text>
</comment>
<evidence type="ECO:0000313" key="5">
    <source>
        <dbReference type="Proteomes" id="UP001256711"/>
    </source>
</evidence>
<dbReference type="SUPFAM" id="SSF46955">
    <property type="entry name" value="Putative DNA-binding domain"/>
    <property type="match status" value="1"/>
</dbReference>
<dbReference type="Pfam" id="PF13411">
    <property type="entry name" value="MerR_1"/>
    <property type="match status" value="1"/>
</dbReference>
<evidence type="ECO:0000256" key="2">
    <source>
        <dbReference type="SAM" id="Coils"/>
    </source>
</evidence>
<name>A0AAW8U4S9_9ENTE</name>
<evidence type="ECO:0000313" key="4">
    <source>
        <dbReference type="EMBL" id="MDT2811277.1"/>
    </source>
</evidence>
<dbReference type="SMART" id="SM00422">
    <property type="entry name" value="HTH_MERR"/>
    <property type="match status" value="1"/>
</dbReference>
<dbReference type="InterPro" id="IPR000551">
    <property type="entry name" value="MerR-type_HTH_dom"/>
</dbReference>
<dbReference type="CDD" id="cd01109">
    <property type="entry name" value="HTH_YyaN"/>
    <property type="match status" value="1"/>
</dbReference>
<dbReference type="Gene3D" id="1.10.1660.10">
    <property type="match status" value="1"/>
</dbReference>